<organism evidence="2 3">
    <name type="scientific">Canicola haemoglobinophilus</name>
    <dbReference type="NCBI Taxonomy" id="733"/>
    <lineage>
        <taxon>Bacteria</taxon>
        <taxon>Pseudomonadati</taxon>
        <taxon>Pseudomonadota</taxon>
        <taxon>Gammaproteobacteria</taxon>
        <taxon>Pasteurellales</taxon>
        <taxon>Pasteurellaceae</taxon>
        <taxon>Canicola</taxon>
    </lineage>
</organism>
<feature type="transmembrane region" description="Helical" evidence="1">
    <location>
        <begin position="53"/>
        <end position="77"/>
    </location>
</feature>
<proteinExistence type="predicted"/>
<feature type="transmembrane region" description="Helical" evidence="1">
    <location>
        <begin position="98"/>
        <end position="120"/>
    </location>
</feature>
<evidence type="ECO:0000313" key="2">
    <source>
        <dbReference type="EMBL" id="STO68842.1"/>
    </source>
</evidence>
<keyword evidence="1" id="KW-1133">Transmembrane helix</keyword>
<gene>
    <name evidence="2" type="ORF">NCTC8540_01356</name>
</gene>
<sequence length="239" mass="27255">MRNQQKITLQFTALFFVTSIFTVFFTQPSQIQALELSETMPASSIDNLQISKYLIMLGLLQVLLKIFISAWGTATIHQLSQHFQAQLSHSFTIAAKRLLGLVLINILISIPLGIGASEILVSTMTHKSPSVFSLIAVALGIFVFVRLNLLNVHYLIHNQSFNQSLRTMWQSGIKRTQHLFLYTLISYIALPLLLRQFSLWVGNNLLMEILITAIISLADVFLLIFTYRFYTIFMQQKEQ</sequence>
<evidence type="ECO:0000313" key="3">
    <source>
        <dbReference type="Proteomes" id="UP000254496"/>
    </source>
</evidence>
<keyword evidence="1" id="KW-0812">Transmembrane</keyword>
<feature type="transmembrane region" description="Helical" evidence="1">
    <location>
        <begin position="132"/>
        <end position="156"/>
    </location>
</feature>
<evidence type="ECO:0000256" key="1">
    <source>
        <dbReference type="SAM" id="Phobius"/>
    </source>
</evidence>
<dbReference type="AlphaFoldDB" id="A0AB38H967"/>
<name>A0AB38H967_9PAST</name>
<feature type="transmembrane region" description="Helical" evidence="1">
    <location>
        <begin position="209"/>
        <end position="230"/>
    </location>
</feature>
<accession>A0AB38H967</accession>
<reference evidence="2 3" key="1">
    <citation type="submission" date="2018-06" db="EMBL/GenBank/DDBJ databases">
        <authorList>
            <consortium name="Pathogen Informatics"/>
            <person name="Doyle S."/>
        </authorList>
    </citation>
    <scope>NUCLEOTIDE SEQUENCE [LARGE SCALE GENOMIC DNA]</scope>
    <source>
        <strain evidence="2 3">NCTC8540</strain>
    </source>
</reference>
<dbReference type="RefSeq" id="WP_235820708.1">
    <property type="nucleotide sequence ID" value="NZ_UGHE01000002.1"/>
</dbReference>
<dbReference type="EMBL" id="UGHJ01000001">
    <property type="protein sequence ID" value="STO68842.1"/>
    <property type="molecule type" value="Genomic_DNA"/>
</dbReference>
<protein>
    <submittedName>
        <fullName evidence="2">Intracellular septation protein A</fullName>
    </submittedName>
</protein>
<keyword evidence="1" id="KW-0472">Membrane</keyword>
<dbReference type="Proteomes" id="UP000254496">
    <property type="component" value="Unassembled WGS sequence"/>
</dbReference>
<comment type="caution">
    <text evidence="2">The sequence shown here is derived from an EMBL/GenBank/DDBJ whole genome shotgun (WGS) entry which is preliminary data.</text>
</comment>
<feature type="transmembrane region" description="Helical" evidence="1">
    <location>
        <begin position="177"/>
        <end position="197"/>
    </location>
</feature>